<gene>
    <name evidence="1" type="ORF">METZ01_LOCUS102836</name>
</gene>
<dbReference type="EMBL" id="UINC01011312">
    <property type="protein sequence ID" value="SVA49982.1"/>
    <property type="molecule type" value="Genomic_DNA"/>
</dbReference>
<protein>
    <recommendedName>
        <fullName evidence="2">DUF4177 domain-containing protein</fullName>
    </recommendedName>
</protein>
<dbReference type="Pfam" id="PF13783">
    <property type="entry name" value="DUF4177"/>
    <property type="match status" value="1"/>
</dbReference>
<accession>A0A381WBX4</accession>
<evidence type="ECO:0008006" key="2">
    <source>
        <dbReference type="Google" id="ProtNLM"/>
    </source>
</evidence>
<dbReference type="InterPro" id="IPR025234">
    <property type="entry name" value="YjzH-like"/>
</dbReference>
<dbReference type="AlphaFoldDB" id="A0A381WBX4"/>
<name>A0A381WBX4_9ZZZZ</name>
<reference evidence="1" key="1">
    <citation type="submission" date="2018-05" db="EMBL/GenBank/DDBJ databases">
        <authorList>
            <person name="Lanie J.A."/>
            <person name="Ng W.-L."/>
            <person name="Kazmierczak K.M."/>
            <person name="Andrzejewski T.M."/>
            <person name="Davidsen T.M."/>
            <person name="Wayne K.J."/>
            <person name="Tettelin H."/>
            <person name="Glass J.I."/>
            <person name="Rusch D."/>
            <person name="Podicherti R."/>
            <person name="Tsui H.-C.T."/>
            <person name="Winkler M.E."/>
        </authorList>
    </citation>
    <scope>NUCLEOTIDE SEQUENCE</scope>
</reference>
<sequence>MKFEYKLVHHKAKSFFGGKVDLNEMTDEYNSFGKDGWELVSLMDTNTNGGVSNLIIAI</sequence>
<evidence type="ECO:0000313" key="1">
    <source>
        <dbReference type="EMBL" id="SVA49982.1"/>
    </source>
</evidence>
<proteinExistence type="predicted"/>
<organism evidence="1">
    <name type="scientific">marine metagenome</name>
    <dbReference type="NCBI Taxonomy" id="408172"/>
    <lineage>
        <taxon>unclassified sequences</taxon>
        <taxon>metagenomes</taxon>
        <taxon>ecological metagenomes</taxon>
    </lineage>
</organism>